<accession>A0A8D9PDW9</accession>
<reference evidence="1" key="1">
    <citation type="journal article" date="2021" name="Proc. Natl. Acad. Sci. U.S.A.">
        <title>A Catalog of Tens of Thousands of Viruses from Human Metagenomes Reveals Hidden Associations with Chronic Diseases.</title>
        <authorList>
            <person name="Tisza M.J."/>
            <person name="Buck C.B."/>
        </authorList>
    </citation>
    <scope>NUCLEOTIDE SEQUENCE</scope>
    <source>
        <strain evidence="1">Ctjz83</strain>
    </source>
</reference>
<organism evidence="1">
    <name type="scientific">Myoviridae sp. ctjz83</name>
    <dbReference type="NCBI Taxonomy" id="2826083"/>
    <lineage>
        <taxon>Viruses</taxon>
        <taxon>Duplodnaviria</taxon>
        <taxon>Heunggongvirae</taxon>
        <taxon>Uroviricota</taxon>
        <taxon>Caudoviricetes</taxon>
    </lineage>
</organism>
<sequence length="31" mass="3485">MYNLLPTTTALDAYKPVVPGFHSVYELFAIL</sequence>
<name>A0A8D9PDW9_9CAUD</name>
<dbReference type="EMBL" id="BK014725">
    <property type="protein sequence ID" value="DAD55476.1"/>
    <property type="molecule type" value="Genomic_DNA"/>
</dbReference>
<proteinExistence type="predicted"/>
<evidence type="ECO:0000313" key="1">
    <source>
        <dbReference type="EMBL" id="DAD55476.1"/>
    </source>
</evidence>
<protein>
    <submittedName>
        <fullName evidence="1">Uncharacterized protein</fullName>
    </submittedName>
</protein>